<gene>
    <name evidence="1" type="ORF">P353_08295</name>
</gene>
<dbReference type="Proteomes" id="UP000029553">
    <property type="component" value="Unassembled WGS sequence"/>
</dbReference>
<proteinExistence type="predicted"/>
<dbReference type="EMBL" id="AWOR01000037">
    <property type="protein sequence ID" value="KGH30851.1"/>
    <property type="molecule type" value="Genomic_DNA"/>
</dbReference>
<evidence type="ECO:0000313" key="1">
    <source>
        <dbReference type="EMBL" id="KGH30851.1"/>
    </source>
</evidence>
<evidence type="ECO:0000313" key="2">
    <source>
        <dbReference type="Proteomes" id="UP000029553"/>
    </source>
</evidence>
<dbReference type="AlphaFoldDB" id="A0A096FKF8"/>
<comment type="caution">
    <text evidence="1">The sequence shown here is derived from an EMBL/GenBank/DDBJ whole genome shotgun (WGS) entry which is preliminary data.</text>
</comment>
<sequence>MNDAHRKARLNYLIDHDYGRAAEFVRSTGISKARVSQMTSSAHPFGEAAARKLAQDLGLHEDWFNHTLPTPKEEQAGKSQPTTMDVVTSISGAILLTTDRLNVLTSTIERLHSFAISPVCPQACAEEIFDRIADLEKLLRGVEREKAISAQSLKS</sequence>
<protein>
    <submittedName>
        <fullName evidence="1">Uncharacterized protein</fullName>
    </submittedName>
</protein>
<reference evidence="1 2" key="1">
    <citation type="submission" date="2013-09" db="EMBL/GenBank/DDBJ databases">
        <title>High correlation between genotypes and phenotypes of environmental bacteria Comamonas testosteroni strains.</title>
        <authorList>
            <person name="Liu L."/>
            <person name="Zhu W."/>
            <person name="Xia X."/>
            <person name="Xu B."/>
            <person name="Luo M."/>
            <person name="Wang G."/>
        </authorList>
    </citation>
    <scope>NUCLEOTIDE SEQUENCE [LARGE SCALE GENOMIC DNA]</scope>
    <source>
        <strain evidence="1 2">JL40</strain>
    </source>
</reference>
<name>A0A096FKF8_COMTE</name>
<accession>A0A096FKF8</accession>
<dbReference type="RefSeq" id="WP_034367636.1">
    <property type="nucleotide sequence ID" value="NZ_AWOR01000037.1"/>
</dbReference>
<organism evidence="1 2">
    <name type="scientific">Comamonas testosteroni</name>
    <name type="common">Pseudomonas testosteroni</name>
    <dbReference type="NCBI Taxonomy" id="285"/>
    <lineage>
        <taxon>Bacteria</taxon>
        <taxon>Pseudomonadati</taxon>
        <taxon>Pseudomonadota</taxon>
        <taxon>Betaproteobacteria</taxon>
        <taxon>Burkholderiales</taxon>
        <taxon>Comamonadaceae</taxon>
        <taxon>Comamonas</taxon>
    </lineage>
</organism>